<sequence>IALKDLTVDILHQFIGPLSENLSKPVCDDVQNIPDYSSSDDSNVKEDVITDYDIQNPPVLGLIDDEDVLVLPPEDIPELDEEGEDQAVAFSGLVRIPGSNSLEAPSDVSSLYNVETDTNLYSTLKKKKKKKQYTINLSNCKYESVRRVARRFGFREVEEDDEDWNLYWTDYSVSLDRVFVMKTWQKINHFPGMSELCRKDFLARNLNRMSKAFPKDYAIFPKTWCLPSEWNELQNYARKKKSRTYIFKPDTGCQGKGIYITRTVKDIRPLENMICQVYITK</sequence>
<dbReference type="AlphaFoldDB" id="A0A8T0DC26"/>
<gene>
    <name evidence="4" type="ORF">P879_10843</name>
</gene>
<dbReference type="Pfam" id="PF03133">
    <property type="entry name" value="TTL"/>
    <property type="match status" value="1"/>
</dbReference>
<organism evidence="4 5">
    <name type="scientific">Paragonimus westermani</name>
    <dbReference type="NCBI Taxonomy" id="34504"/>
    <lineage>
        <taxon>Eukaryota</taxon>
        <taxon>Metazoa</taxon>
        <taxon>Spiralia</taxon>
        <taxon>Lophotrochozoa</taxon>
        <taxon>Platyhelminthes</taxon>
        <taxon>Trematoda</taxon>
        <taxon>Digenea</taxon>
        <taxon>Plagiorchiida</taxon>
        <taxon>Troglotremata</taxon>
        <taxon>Troglotrematidae</taxon>
        <taxon>Paragonimus</taxon>
    </lineage>
</organism>
<dbReference type="EMBL" id="JTDF01009091">
    <property type="protein sequence ID" value="KAF8564287.1"/>
    <property type="molecule type" value="Genomic_DNA"/>
</dbReference>
<name>A0A8T0DC26_9TREM</name>
<dbReference type="GO" id="GO:0000226">
    <property type="term" value="P:microtubule cytoskeleton organization"/>
    <property type="evidence" value="ECO:0007669"/>
    <property type="project" value="TreeGrafter"/>
</dbReference>
<evidence type="ECO:0000256" key="2">
    <source>
        <dbReference type="ARBA" id="ARBA00022741"/>
    </source>
</evidence>
<dbReference type="GO" id="GO:0036064">
    <property type="term" value="C:ciliary basal body"/>
    <property type="evidence" value="ECO:0007669"/>
    <property type="project" value="TreeGrafter"/>
</dbReference>
<evidence type="ECO:0000313" key="5">
    <source>
        <dbReference type="Proteomes" id="UP000699462"/>
    </source>
</evidence>
<reference evidence="4 5" key="1">
    <citation type="submission" date="2019-07" db="EMBL/GenBank/DDBJ databases">
        <title>Annotation for the trematode Paragonimus westermani.</title>
        <authorList>
            <person name="Choi Y.-J."/>
        </authorList>
    </citation>
    <scope>NUCLEOTIDE SEQUENCE [LARGE SCALE GENOMIC DNA]</scope>
    <source>
        <strain evidence="4">180907_Pwestermani</strain>
    </source>
</reference>
<keyword evidence="2" id="KW-0547">Nucleotide-binding</keyword>
<evidence type="ECO:0000313" key="4">
    <source>
        <dbReference type="EMBL" id="KAF8564287.1"/>
    </source>
</evidence>
<accession>A0A8T0DC26</accession>
<dbReference type="PANTHER" id="PTHR12241:SF161">
    <property type="entry name" value="TUBULIN POLYGLUTAMYLASE TTLL6"/>
    <property type="match status" value="1"/>
</dbReference>
<protein>
    <submittedName>
        <fullName evidence="4">Uncharacterized protein</fullName>
    </submittedName>
</protein>
<dbReference type="SUPFAM" id="SSF56059">
    <property type="entry name" value="Glutathione synthetase ATP-binding domain-like"/>
    <property type="match status" value="1"/>
</dbReference>
<dbReference type="GO" id="GO:0015631">
    <property type="term" value="F:tubulin binding"/>
    <property type="evidence" value="ECO:0007669"/>
    <property type="project" value="TreeGrafter"/>
</dbReference>
<dbReference type="OrthoDB" id="202825at2759"/>
<proteinExistence type="predicted"/>
<dbReference type="PANTHER" id="PTHR12241">
    <property type="entry name" value="TUBULIN POLYGLUTAMYLASE"/>
    <property type="match status" value="1"/>
</dbReference>
<dbReference type="GO" id="GO:0005524">
    <property type="term" value="F:ATP binding"/>
    <property type="evidence" value="ECO:0007669"/>
    <property type="project" value="UniProtKB-KW"/>
</dbReference>
<dbReference type="Proteomes" id="UP000699462">
    <property type="component" value="Unassembled WGS sequence"/>
</dbReference>
<feature type="non-terminal residue" evidence="4">
    <location>
        <position position="281"/>
    </location>
</feature>
<keyword evidence="3" id="KW-0067">ATP-binding</keyword>
<dbReference type="PROSITE" id="PS51221">
    <property type="entry name" value="TTL"/>
    <property type="match status" value="1"/>
</dbReference>
<comment type="caution">
    <text evidence="4">The sequence shown here is derived from an EMBL/GenBank/DDBJ whole genome shotgun (WGS) entry which is preliminary data.</text>
</comment>
<feature type="non-terminal residue" evidence="4">
    <location>
        <position position="1"/>
    </location>
</feature>
<evidence type="ECO:0000256" key="3">
    <source>
        <dbReference type="ARBA" id="ARBA00022840"/>
    </source>
</evidence>
<dbReference type="GO" id="GO:0070740">
    <property type="term" value="F:tubulin-glutamic acid ligase activity"/>
    <property type="evidence" value="ECO:0007669"/>
    <property type="project" value="TreeGrafter"/>
</dbReference>
<dbReference type="InterPro" id="IPR004344">
    <property type="entry name" value="TTL/TTLL_fam"/>
</dbReference>
<evidence type="ECO:0000256" key="1">
    <source>
        <dbReference type="ARBA" id="ARBA00022598"/>
    </source>
</evidence>
<keyword evidence="5" id="KW-1185">Reference proteome</keyword>
<keyword evidence="1" id="KW-0436">Ligase</keyword>